<evidence type="ECO:0000313" key="2">
    <source>
        <dbReference type="EMBL" id="RAW12132.1"/>
    </source>
</evidence>
<organism evidence="2 3">
    <name type="scientific">Paenibacillus taichungensis</name>
    <dbReference type="NCBI Taxonomy" id="484184"/>
    <lineage>
        <taxon>Bacteria</taxon>
        <taxon>Bacillati</taxon>
        <taxon>Bacillota</taxon>
        <taxon>Bacilli</taxon>
        <taxon>Bacillales</taxon>
        <taxon>Paenibacillaceae</taxon>
        <taxon>Paenibacillus</taxon>
    </lineage>
</organism>
<gene>
    <name evidence="2" type="ORF">DC345_22690</name>
</gene>
<protein>
    <submittedName>
        <fullName evidence="2">Chemotaxis protein CheW</fullName>
    </submittedName>
</protein>
<dbReference type="PANTHER" id="PTHR22617">
    <property type="entry name" value="CHEMOTAXIS SENSOR HISTIDINE KINASE-RELATED"/>
    <property type="match status" value="1"/>
</dbReference>
<dbReference type="Gene3D" id="2.40.50.180">
    <property type="entry name" value="CheA-289, Domain 4"/>
    <property type="match status" value="1"/>
</dbReference>
<name>A0A329QL45_9BACL</name>
<evidence type="ECO:0000259" key="1">
    <source>
        <dbReference type="PROSITE" id="PS50851"/>
    </source>
</evidence>
<comment type="caution">
    <text evidence="2">The sequence shown here is derived from an EMBL/GenBank/DDBJ whole genome shotgun (WGS) entry which is preliminary data.</text>
</comment>
<dbReference type="GO" id="GO:0005829">
    <property type="term" value="C:cytosol"/>
    <property type="evidence" value="ECO:0007669"/>
    <property type="project" value="TreeGrafter"/>
</dbReference>
<dbReference type="AlphaFoldDB" id="A0A329QL45"/>
<sequence>MKTSMDEEVQIQYINFSVGNQICALRIDEVHEIIKMLPVTTVPFGSPEIKGFTPLYGKVVSVVSVRVLLGLPDEEATPSTRIIVVPYHDDYVPLVVDSVDSVVMYDRFEEPTEEYRRYTTGIFKEIAHNDDHEAGILNLDVLLGNLTKSQ</sequence>
<reference evidence="2 3" key="1">
    <citation type="submission" date="2018-04" db="EMBL/GenBank/DDBJ databases">
        <title>Paenibacillus taichungensis Genome sequencing and assembly.</title>
        <authorList>
            <person name="Xu J."/>
            <person name="Rensing C."/>
            <person name="Mazhar H.S."/>
        </authorList>
    </citation>
    <scope>NUCLEOTIDE SEQUENCE [LARGE SCALE GENOMIC DNA]</scope>
    <source>
        <strain evidence="2 3">NC1</strain>
    </source>
</reference>
<dbReference type="InterPro" id="IPR036061">
    <property type="entry name" value="CheW-like_dom_sf"/>
</dbReference>
<dbReference type="RefSeq" id="WP_113055063.1">
    <property type="nucleotide sequence ID" value="NZ_CP175536.1"/>
</dbReference>
<dbReference type="PROSITE" id="PS50851">
    <property type="entry name" value="CHEW"/>
    <property type="match status" value="1"/>
</dbReference>
<dbReference type="GO" id="GO:0007165">
    <property type="term" value="P:signal transduction"/>
    <property type="evidence" value="ECO:0007669"/>
    <property type="project" value="InterPro"/>
</dbReference>
<proteinExistence type="predicted"/>
<dbReference type="GO" id="GO:0006935">
    <property type="term" value="P:chemotaxis"/>
    <property type="evidence" value="ECO:0007669"/>
    <property type="project" value="InterPro"/>
</dbReference>
<feature type="domain" description="CheW-like" evidence="1">
    <location>
        <begin position="10"/>
        <end position="148"/>
    </location>
</feature>
<dbReference type="Gene3D" id="2.30.30.40">
    <property type="entry name" value="SH3 Domains"/>
    <property type="match status" value="1"/>
</dbReference>
<accession>A0A329QL45</accession>
<dbReference type="Pfam" id="PF01584">
    <property type="entry name" value="CheW"/>
    <property type="match status" value="1"/>
</dbReference>
<dbReference type="SMART" id="SM00260">
    <property type="entry name" value="CheW"/>
    <property type="match status" value="1"/>
</dbReference>
<dbReference type="Proteomes" id="UP000250642">
    <property type="component" value="Unassembled WGS sequence"/>
</dbReference>
<dbReference type="InterPro" id="IPR002545">
    <property type="entry name" value="CheW-lke_dom"/>
</dbReference>
<dbReference type="EMBL" id="QEVW01000015">
    <property type="protein sequence ID" value="RAW12132.1"/>
    <property type="molecule type" value="Genomic_DNA"/>
</dbReference>
<dbReference type="InterPro" id="IPR039315">
    <property type="entry name" value="CheW"/>
</dbReference>
<dbReference type="PANTHER" id="PTHR22617:SF23">
    <property type="entry name" value="CHEMOTAXIS PROTEIN CHEW"/>
    <property type="match status" value="1"/>
</dbReference>
<evidence type="ECO:0000313" key="3">
    <source>
        <dbReference type="Proteomes" id="UP000250642"/>
    </source>
</evidence>
<dbReference type="SUPFAM" id="SSF50341">
    <property type="entry name" value="CheW-like"/>
    <property type="match status" value="1"/>
</dbReference>